<evidence type="ECO:0000313" key="2">
    <source>
        <dbReference type="EMBL" id="TVY32783.1"/>
    </source>
</evidence>
<name>A0A8H8RD81_9HELO</name>
<feature type="region of interest" description="Disordered" evidence="1">
    <location>
        <begin position="78"/>
        <end position="98"/>
    </location>
</feature>
<reference evidence="2 3" key="1">
    <citation type="submission" date="2018-05" db="EMBL/GenBank/DDBJ databases">
        <title>Genome sequencing and assembly of the regulated plant pathogen Lachnellula willkommii and related sister species for the development of diagnostic species identification markers.</title>
        <authorList>
            <person name="Giroux E."/>
            <person name="Bilodeau G."/>
        </authorList>
    </citation>
    <scope>NUCLEOTIDE SEQUENCE [LARGE SCALE GENOMIC DNA]</scope>
    <source>
        <strain evidence="2 3">CBS 197.66</strain>
    </source>
</reference>
<dbReference type="Proteomes" id="UP000462212">
    <property type="component" value="Unassembled WGS sequence"/>
</dbReference>
<evidence type="ECO:0000313" key="3">
    <source>
        <dbReference type="Proteomes" id="UP000462212"/>
    </source>
</evidence>
<comment type="caution">
    <text evidence="2">The sequence shown here is derived from an EMBL/GenBank/DDBJ whole genome shotgun (WGS) entry which is preliminary data.</text>
</comment>
<organism evidence="2 3">
    <name type="scientific">Lachnellula subtilissima</name>
    <dbReference type="NCBI Taxonomy" id="602034"/>
    <lineage>
        <taxon>Eukaryota</taxon>
        <taxon>Fungi</taxon>
        <taxon>Dikarya</taxon>
        <taxon>Ascomycota</taxon>
        <taxon>Pezizomycotina</taxon>
        <taxon>Leotiomycetes</taxon>
        <taxon>Helotiales</taxon>
        <taxon>Lachnaceae</taxon>
        <taxon>Lachnellula</taxon>
    </lineage>
</organism>
<feature type="region of interest" description="Disordered" evidence="1">
    <location>
        <begin position="1"/>
        <end position="23"/>
    </location>
</feature>
<sequence length="98" mass="10380">MSSSPTQNKAPAAAQEPEKSNSYYESTMRWIENTYLSWFGENRTSYGVKDSLKQTQITGNKDVDGVQESVGNAVGGVFGKGGVGEGAGEAADKGLLSR</sequence>
<accession>A0A8H8RD81</accession>
<keyword evidence="3" id="KW-1185">Reference proteome</keyword>
<dbReference type="AlphaFoldDB" id="A0A8H8RD81"/>
<dbReference type="EMBL" id="QGMJ01000936">
    <property type="protein sequence ID" value="TVY32783.1"/>
    <property type="molecule type" value="Genomic_DNA"/>
</dbReference>
<dbReference type="OrthoDB" id="3001700at2759"/>
<gene>
    <name evidence="2" type="ORF">LSUB1_G007657</name>
</gene>
<proteinExistence type="predicted"/>
<feature type="compositionally biased region" description="Gly residues" evidence="1">
    <location>
        <begin position="78"/>
        <end position="87"/>
    </location>
</feature>
<evidence type="ECO:0000256" key="1">
    <source>
        <dbReference type="SAM" id="MobiDB-lite"/>
    </source>
</evidence>
<protein>
    <submittedName>
        <fullName evidence="2">Uncharacterized protein</fullName>
    </submittedName>
</protein>